<protein>
    <submittedName>
        <fullName evidence="2">Molybdenum cofactor synthesis protein</fullName>
    </submittedName>
</protein>
<dbReference type="InterPro" id="IPR038987">
    <property type="entry name" value="MoeA-like"/>
</dbReference>
<dbReference type="InterPro" id="IPR036425">
    <property type="entry name" value="MoaB/Mog-like_dom_sf"/>
</dbReference>
<dbReference type="InterPro" id="IPR036688">
    <property type="entry name" value="MoeA_C_domain_IV_sf"/>
</dbReference>
<dbReference type="AlphaFoldDB" id="A0A031LLX1"/>
<dbReference type="Gene3D" id="3.90.105.10">
    <property type="entry name" value="Molybdopterin biosynthesis moea protein, domain 2"/>
    <property type="match status" value="1"/>
</dbReference>
<dbReference type="PANTHER" id="PTHR10192">
    <property type="entry name" value="MOLYBDOPTERIN BIOSYNTHESIS PROTEIN"/>
    <property type="match status" value="1"/>
</dbReference>
<dbReference type="STRING" id="1160895.CM19_10325"/>
<keyword evidence="3" id="KW-1185">Reference proteome</keyword>
<dbReference type="GO" id="GO:0006777">
    <property type="term" value="P:Mo-molybdopterin cofactor biosynthetic process"/>
    <property type="evidence" value="ECO:0007669"/>
    <property type="project" value="TreeGrafter"/>
</dbReference>
<evidence type="ECO:0000259" key="1">
    <source>
        <dbReference type="SMART" id="SM00852"/>
    </source>
</evidence>
<dbReference type="InterPro" id="IPR001453">
    <property type="entry name" value="MoaB/Mog_dom"/>
</dbReference>
<dbReference type="SMART" id="SM00852">
    <property type="entry name" value="MoCF_biosynth"/>
    <property type="match status" value="1"/>
</dbReference>
<dbReference type="PANTHER" id="PTHR10192:SF19">
    <property type="entry name" value="MOLYBDOPTERIN BIOSYNTHESIS PROTEIN MJ0666-RELATED"/>
    <property type="match status" value="1"/>
</dbReference>
<feature type="domain" description="MoaB/Mog" evidence="1">
    <location>
        <begin position="173"/>
        <end position="305"/>
    </location>
</feature>
<dbReference type="OrthoDB" id="31371at2157"/>
<evidence type="ECO:0000313" key="2">
    <source>
        <dbReference type="EMBL" id="EZQ03212.1"/>
    </source>
</evidence>
<dbReference type="EMBL" id="JFZT01000048">
    <property type="protein sequence ID" value="EZQ03212.1"/>
    <property type="molecule type" value="Genomic_DNA"/>
</dbReference>
<dbReference type="SUPFAM" id="SSF53218">
    <property type="entry name" value="Molybdenum cofactor biosynthesis proteins"/>
    <property type="match status" value="1"/>
</dbReference>
<dbReference type="InterPro" id="IPR005110">
    <property type="entry name" value="MoeA_linker/N"/>
</dbReference>
<dbReference type="Pfam" id="PF03453">
    <property type="entry name" value="MoeA_N"/>
    <property type="match status" value="1"/>
</dbReference>
<dbReference type="Gene3D" id="2.40.340.10">
    <property type="entry name" value="MoeA, C-terminal, domain IV"/>
    <property type="match status" value="1"/>
</dbReference>
<dbReference type="GO" id="GO:0061599">
    <property type="term" value="F:molybdopterin molybdotransferase activity"/>
    <property type="evidence" value="ECO:0007669"/>
    <property type="project" value="TreeGrafter"/>
</dbReference>
<dbReference type="InterPro" id="IPR036135">
    <property type="entry name" value="MoeA_linker/N_sf"/>
</dbReference>
<reference evidence="2 3" key="1">
    <citation type="submission" date="2014-03" db="EMBL/GenBank/DDBJ databases">
        <title>Draft genome sequence of the novel thermoacidophilic archaea Acidianus copahuensis ALE1 strain, isolated from Copahue volcanic area in Neuquen Argentina.</title>
        <authorList>
            <person name="Urbieta M.S."/>
            <person name="Rascovan N."/>
            <person name="Castro C."/>
            <person name="Revale S."/>
            <person name="Giaveno M.A."/>
            <person name="Vazquez M.P."/>
            <person name="Donati E.R."/>
        </authorList>
    </citation>
    <scope>NUCLEOTIDE SEQUENCE [LARGE SCALE GENOMIC DNA]</scope>
    <source>
        <strain evidence="2 3">ALE1</strain>
    </source>
</reference>
<dbReference type="Proteomes" id="UP000024332">
    <property type="component" value="Unassembled WGS sequence"/>
</dbReference>
<dbReference type="Pfam" id="PF00994">
    <property type="entry name" value="MoCF_biosynth"/>
    <property type="match status" value="1"/>
</dbReference>
<organism evidence="2 3">
    <name type="scientific">Candidatus Acidianus copahuensis</name>
    <dbReference type="NCBI Taxonomy" id="1160895"/>
    <lineage>
        <taxon>Archaea</taxon>
        <taxon>Thermoproteota</taxon>
        <taxon>Thermoprotei</taxon>
        <taxon>Sulfolobales</taxon>
        <taxon>Sulfolobaceae</taxon>
        <taxon>Acidianus</taxon>
    </lineage>
</organism>
<gene>
    <name evidence="2" type="ORF">CM19_10325</name>
</gene>
<dbReference type="SUPFAM" id="SSF63882">
    <property type="entry name" value="MoeA N-terminal region -like"/>
    <property type="match status" value="1"/>
</dbReference>
<dbReference type="GO" id="GO:0005737">
    <property type="term" value="C:cytoplasm"/>
    <property type="evidence" value="ECO:0007669"/>
    <property type="project" value="TreeGrafter"/>
</dbReference>
<name>A0A031LLX1_9CREN</name>
<evidence type="ECO:0000313" key="3">
    <source>
        <dbReference type="Proteomes" id="UP000024332"/>
    </source>
</evidence>
<dbReference type="RefSeq" id="WP_048100253.1">
    <property type="nucleotide sequence ID" value="NZ_JFZT01000048.1"/>
</dbReference>
<comment type="caution">
    <text evidence="2">The sequence shown here is derived from an EMBL/GenBank/DDBJ whole genome shotgun (WGS) entry which is preliminary data.</text>
</comment>
<proteinExistence type="predicted"/>
<sequence length="383" mass="42456">MLISLDEARKLIDQKSFSDPNTKVVPLLASVGKICAENIVSKIDIPSRDLSAMDGYAIKIGNDSTKLKIKGKLFPSSKEVPLISQGEAYYVTTGSPIPIGSNAVVRLEASKVEDGWLYIGENVYEGKDIRPKGEDIKKGEIILRKGEIISPYHLGILNIQKIREVKVFNINFAVFANGDEIAPYYEDRDIPDSISPVLIPILEKFGEVHYLGVARDSEESVREKMKEALKYDFVISIGGSSVGEKDFIKKVIKSLGELLFEGVSVNIVKRGGVGLIERKPILVLPGQIVSSVVSFHEHGLHLISRLIGSEIREYKDVSLLADLKVDHKMDSVYLLKETEEGAIPLRWGVGLFSELYKASGFTILKRGTTYEIGSKIKMQKFMV</sequence>
<dbReference type="Gene3D" id="2.170.190.11">
    <property type="entry name" value="Molybdopterin biosynthesis moea protein, domain 3"/>
    <property type="match status" value="1"/>
</dbReference>
<dbReference type="Gene3D" id="3.40.980.10">
    <property type="entry name" value="MoaB/Mog-like domain"/>
    <property type="match status" value="1"/>
</dbReference>
<accession>A0A031LLX1</accession>
<dbReference type="CDD" id="cd00887">
    <property type="entry name" value="MoeA"/>
    <property type="match status" value="1"/>
</dbReference>